<evidence type="ECO:0000313" key="2">
    <source>
        <dbReference type="Proteomes" id="UP000233837"/>
    </source>
</evidence>
<keyword evidence="2" id="KW-1185">Reference proteome</keyword>
<sequence length="55" mass="6079">MVPLDFELVTKDWITSGGEQITINYLSKTSSLRQDVGTGCRTLSTMSGLQQDVRT</sequence>
<proteinExistence type="predicted"/>
<name>A0A2I0VRS3_9ASPA</name>
<evidence type="ECO:0000313" key="1">
    <source>
        <dbReference type="EMBL" id="PKU66107.1"/>
    </source>
</evidence>
<protein>
    <submittedName>
        <fullName evidence="1">Uncharacterized protein</fullName>
    </submittedName>
</protein>
<reference evidence="1 2" key="1">
    <citation type="journal article" date="2016" name="Sci. Rep.">
        <title>The Dendrobium catenatum Lindl. genome sequence provides insights into polysaccharide synthase, floral development and adaptive evolution.</title>
        <authorList>
            <person name="Zhang G.Q."/>
            <person name="Xu Q."/>
            <person name="Bian C."/>
            <person name="Tsai W.C."/>
            <person name="Yeh C.M."/>
            <person name="Liu K.W."/>
            <person name="Yoshida K."/>
            <person name="Zhang L.S."/>
            <person name="Chang S.B."/>
            <person name="Chen F."/>
            <person name="Shi Y."/>
            <person name="Su Y.Y."/>
            <person name="Zhang Y.Q."/>
            <person name="Chen L.J."/>
            <person name="Yin Y."/>
            <person name="Lin M."/>
            <person name="Huang H."/>
            <person name="Deng H."/>
            <person name="Wang Z.W."/>
            <person name="Zhu S.L."/>
            <person name="Zhao X."/>
            <person name="Deng C."/>
            <person name="Niu S.C."/>
            <person name="Huang J."/>
            <person name="Wang M."/>
            <person name="Liu G.H."/>
            <person name="Yang H.J."/>
            <person name="Xiao X.J."/>
            <person name="Hsiao Y.Y."/>
            <person name="Wu W.L."/>
            <person name="Chen Y.Y."/>
            <person name="Mitsuda N."/>
            <person name="Ohme-Takagi M."/>
            <person name="Luo Y.B."/>
            <person name="Van de Peer Y."/>
            <person name="Liu Z.J."/>
        </authorList>
    </citation>
    <scope>NUCLEOTIDE SEQUENCE [LARGE SCALE GENOMIC DNA]</scope>
    <source>
        <tissue evidence="1">The whole plant</tissue>
    </source>
</reference>
<accession>A0A2I0VRS3</accession>
<dbReference type="Proteomes" id="UP000233837">
    <property type="component" value="Unassembled WGS sequence"/>
</dbReference>
<gene>
    <name evidence="1" type="ORF">MA16_Dca026352</name>
</gene>
<dbReference type="EMBL" id="KZ503294">
    <property type="protein sequence ID" value="PKU66107.1"/>
    <property type="molecule type" value="Genomic_DNA"/>
</dbReference>
<reference evidence="1 2" key="2">
    <citation type="journal article" date="2017" name="Nature">
        <title>The Apostasia genome and the evolution of orchids.</title>
        <authorList>
            <person name="Zhang G.Q."/>
            <person name="Liu K.W."/>
            <person name="Li Z."/>
            <person name="Lohaus R."/>
            <person name="Hsiao Y.Y."/>
            <person name="Niu S.C."/>
            <person name="Wang J.Y."/>
            <person name="Lin Y.C."/>
            <person name="Xu Q."/>
            <person name="Chen L.J."/>
            <person name="Yoshida K."/>
            <person name="Fujiwara S."/>
            <person name="Wang Z.W."/>
            <person name="Zhang Y.Q."/>
            <person name="Mitsuda N."/>
            <person name="Wang M."/>
            <person name="Liu G.H."/>
            <person name="Pecoraro L."/>
            <person name="Huang H.X."/>
            <person name="Xiao X.J."/>
            <person name="Lin M."/>
            <person name="Wu X.Y."/>
            <person name="Wu W.L."/>
            <person name="Chen Y.Y."/>
            <person name="Chang S.B."/>
            <person name="Sakamoto S."/>
            <person name="Ohme-Takagi M."/>
            <person name="Yagi M."/>
            <person name="Zeng S.J."/>
            <person name="Shen C.Y."/>
            <person name="Yeh C.M."/>
            <person name="Luo Y.B."/>
            <person name="Tsai W.C."/>
            <person name="Van de Peer Y."/>
            <person name="Liu Z.J."/>
        </authorList>
    </citation>
    <scope>NUCLEOTIDE SEQUENCE [LARGE SCALE GENOMIC DNA]</scope>
    <source>
        <tissue evidence="1">The whole plant</tissue>
    </source>
</reference>
<dbReference type="AlphaFoldDB" id="A0A2I0VRS3"/>
<organism evidence="1 2">
    <name type="scientific">Dendrobium catenatum</name>
    <dbReference type="NCBI Taxonomy" id="906689"/>
    <lineage>
        <taxon>Eukaryota</taxon>
        <taxon>Viridiplantae</taxon>
        <taxon>Streptophyta</taxon>
        <taxon>Embryophyta</taxon>
        <taxon>Tracheophyta</taxon>
        <taxon>Spermatophyta</taxon>
        <taxon>Magnoliopsida</taxon>
        <taxon>Liliopsida</taxon>
        <taxon>Asparagales</taxon>
        <taxon>Orchidaceae</taxon>
        <taxon>Epidendroideae</taxon>
        <taxon>Malaxideae</taxon>
        <taxon>Dendrobiinae</taxon>
        <taxon>Dendrobium</taxon>
    </lineage>
</organism>